<proteinExistence type="predicted"/>
<dbReference type="GO" id="GO:0005524">
    <property type="term" value="F:ATP binding"/>
    <property type="evidence" value="ECO:0007669"/>
    <property type="project" value="InterPro"/>
</dbReference>
<reference evidence="2" key="1">
    <citation type="submission" date="2021-02" db="EMBL/GenBank/DDBJ databases">
        <authorList>
            <person name="Nowell W R."/>
        </authorList>
    </citation>
    <scope>NUCLEOTIDE SEQUENCE</scope>
    <source>
        <strain evidence="2">Ploen Becks lab</strain>
    </source>
</reference>
<feature type="non-terminal residue" evidence="2">
    <location>
        <position position="101"/>
    </location>
</feature>
<dbReference type="PROSITE" id="PS50011">
    <property type="entry name" value="PROTEIN_KINASE_DOM"/>
    <property type="match status" value="1"/>
</dbReference>
<dbReference type="AlphaFoldDB" id="A0A814G4Z8"/>
<dbReference type="GO" id="GO:0004672">
    <property type="term" value="F:protein kinase activity"/>
    <property type="evidence" value="ECO:0007669"/>
    <property type="project" value="InterPro"/>
</dbReference>
<evidence type="ECO:0000259" key="1">
    <source>
        <dbReference type="PROSITE" id="PS50011"/>
    </source>
</evidence>
<accession>A0A814G4Z8</accession>
<protein>
    <recommendedName>
        <fullName evidence="1">Protein kinase domain-containing protein</fullName>
    </recommendedName>
</protein>
<organism evidence="2 3">
    <name type="scientific">Brachionus calyciflorus</name>
    <dbReference type="NCBI Taxonomy" id="104777"/>
    <lineage>
        <taxon>Eukaryota</taxon>
        <taxon>Metazoa</taxon>
        <taxon>Spiralia</taxon>
        <taxon>Gnathifera</taxon>
        <taxon>Rotifera</taxon>
        <taxon>Eurotatoria</taxon>
        <taxon>Monogononta</taxon>
        <taxon>Pseudotrocha</taxon>
        <taxon>Ploima</taxon>
        <taxon>Brachionidae</taxon>
        <taxon>Brachionus</taxon>
    </lineage>
</organism>
<dbReference type="InterPro" id="IPR000719">
    <property type="entry name" value="Prot_kinase_dom"/>
</dbReference>
<dbReference type="Proteomes" id="UP000663879">
    <property type="component" value="Unassembled WGS sequence"/>
</dbReference>
<evidence type="ECO:0000313" key="3">
    <source>
        <dbReference type="Proteomes" id="UP000663879"/>
    </source>
</evidence>
<dbReference type="OrthoDB" id="840771at2759"/>
<dbReference type="InterPro" id="IPR011009">
    <property type="entry name" value="Kinase-like_dom_sf"/>
</dbReference>
<gene>
    <name evidence="2" type="ORF">OXX778_LOCUS15811</name>
</gene>
<feature type="domain" description="Protein kinase" evidence="1">
    <location>
        <begin position="1"/>
        <end position="101"/>
    </location>
</feature>
<sequence>MKFLEHVTFVTTIQPYYTTNSGQFSNTNNNNNIDRDDEQIRLCFNEQSIRHKFYNGFLNKLLHEYPSKIDNYVYYLSPEILNRNLIGYNSKSDIYSLGVTI</sequence>
<dbReference type="EMBL" id="CAJNOC010003573">
    <property type="protein sequence ID" value="CAF0988994.1"/>
    <property type="molecule type" value="Genomic_DNA"/>
</dbReference>
<comment type="caution">
    <text evidence="2">The sequence shown here is derived from an EMBL/GenBank/DDBJ whole genome shotgun (WGS) entry which is preliminary data.</text>
</comment>
<name>A0A814G4Z8_9BILA</name>
<dbReference type="Gene3D" id="1.10.510.10">
    <property type="entry name" value="Transferase(Phosphotransferase) domain 1"/>
    <property type="match status" value="1"/>
</dbReference>
<dbReference type="SUPFAM" id="SSF56112">
    <property type="entry name" value="Protein kinase-like (PK-like)"/>
    <property type="match status" value="1"/>
</dbReference>
<keyword evidence="3" id="KW-1185">Reference proteome</keyword>
<evidence type="ECO:0000313" key="2">
    <source>
        <dbReference type="EMBL" id="CAF0988994.1"/>
    </source>
</evidence>